<dbReference type="RefSeq" id="WP_310262834.1">
    <property type="nucleotide sequence ID" value="NZ_JAVDWA010000014.1"/>
</dbReference>
<dbReference type="EMBL" id="JAVDWA010000014">
    <property type="protein sequence ID" value="MDR7074969.1"/>
    <property type="molecule type" value="Genomic_DNA"/>
</dbReference>
<organism evidence="1 2">
    <name type="scientific">Fictibacillus barbaricus</name>
    <dbReference type="NCBI Taxonomy" id="182136"/>
    <lineage>
        <taxon>Bacteria</taxon>
        <taxon>Bacillati</taxon>
        <taxon>Bacillota</taxon>
        <taxon>Bacilli</taxon>
        <taxon>Bacillales</taxon>
        <taxon>Fictibacillaceae</taxon>
        <taxon>Fictibacillus</taxon>
    </lineage>
</organism>
<evidence type="ECO:0000313" key="2">
    <source>
        <dbReference type="Proteomes" id="UP001258181"/>
    </source>
</evidence>
<evidence type="ECO:0000313" key="1">
    <source>
        <dbReference type="EMBL" id="MDR7074969.1"/>
    </source>
</evidence>
<sequence>MLNLKNKPQFPGEERGIVRVYIYRDTEKESAQLNFHFFDEISDNQEKSI</sequence>
<comment type="caution">
    <text evidence="1">The sequence shown here is derived from an EMBL/GenBank/DDBJ whole genome shotgun (WGS) entry which is preliminary data.</text>
</comment>
<dbReference type="Proteomes" id="UP001258181">
    <property type="component" value="Unassembled WGS sequence"/>
</dbReference>
<gene>
    <name evidence="1" type="ORF">J2X07_003993</name>
</gene>
<reference evidence="1 2" key="1">
    <citation type="submission" date="2023-07" db="EMBL/GenBank/DDBJ databases">
        <title>Sorghum-associated microbial communities from plants grown in Nebraska, USA.</title>
        <authorList>
            <person name="Schachtman D."/>
        </authorList>
    </citation>
    <scope>NUCLEOTIDE SEQUENCE [LARGE SCALE GENOMIC DNA]</scope>
    <source>
        <strain evidence="1 2">BE211</strain>
    </source>
</reference>
<name>A0ABU1U649_9BACL</name>
<keyword evidence="2" id="KW-1185">Reference proteome</keyword>
<proteinExistence type="predicted"/>
<protein>
    <submittedName>
        <fullName evidence="1">Uncharacterized protein</fullName>
    </submittedName>
</protein>
<accession>A0ABU1U649</accession>